<keyword evidence="3 6" id="KW-1133">Transmembrane helix</keyword>
<feature type="transmembrane region" description="Helical" evidence="6">
    <location>
        <begin position="40"/>
        <end position="63"/>
    </location>
</feature>
<evidence type="ECO:0000256" key="5">
    <source>
        <dbReference type="ARBA" id="ARBA00023251"/>
    </source>
</evidence>
<reference evidence="8 9" key="1">
    <citation type="submission" date="2020-10" db="EMBL/GenBank/DDBJ databases">
        <title>Connecting structure to function with the recovery of over 1000 high-quality activated sludge metagenome-assembled genomes encoding full-length rRNA genes using long-read sequencing.</title>
        <authorList>
            <person name="Singleton C.M."/>
            <person name="Petriglieri F."/>
            <person name="Kristensen J.M."/>
            <person name="Kirkegaard R.H."/>
            <person name="Michaelsen T.Y."/>
            <person name="Andersen M.H."/>
            <person name="Karst S.M."/>
            <person name="Dueholm M.S."/>
            <person name="Nielsen P.H."/>
            <person name="Albertsen M."/>
        </authorList>
    </citation>
    <scope>NUCLEOTIDE SEQUENCE [LARGE SCALE GENOMIC DNA]</scope>
    <source>
        <strain evidence="8">AalE_18-Q3-R2-46_BAT3C.188</strain>
    </source>
</reference>
<evidence type="ECO:0000313" key="9">
    <source>
        <dbReference type="Proteomes" id="UP000718281"/>
    </source>
</evidence>
<dbReference type="InterPro" id="IPR051784">
    <property type="entry name" value="Nod_factor_ABC_transporter"/>
</dbReference>
<dbReference type="InterPro" id="IPR013525">
    <property type="entry name" value="ABC2_TM"/>
</dbReference>
<name>A0A934X3U3_9MICO</name>
<evidence type="ECO:0000256" key="3">
    <source>
        <dbReference type="ARBA" id="ARBA00022989"/>
    </source>
</evidence>
<keyword evidence="2 6" id="KW-0812">Transmembrane</keyword>
<keyword evidence="4 6" id="KW-0472">Membrane</keyword>
<dbReference type="PIRSF" id="PIRSF006648">
    <property type="entry name" value="DrrB"/>
    <property type="match status" value="1"/>
</dbReference>
<dbReference type="GO" id="GO:0046677">
    <property type="term" value="P:response to antibiotic"/>
    <property type="evidence" value="ECO:0007669"/>
    <property type="project" value="UniProtKB-KW"/>
</dbReference>
<gene>
    <name evidence="8" type="ORF">IPF40_04080</name>
</gene>
<feature type="transmembrane region" description="Helical" evidence="6">
    <location>
        <begin position="149"/>
        <end position="173"/>
    </location>
</feature>
<dbReference type="Proteomes" id="UP000718281">
    <property type="component" value="Unassembled WGS sequence"/>
</dbReference>
<dbReference type="GO" id="GO:0043190">
    <property type="term" value="C:ATP-binding cassette (ABC) transporter complex"/>
    <property type="evidence" value="ECO:0007669"/>
    <property type="project" value="InterPro"/>
</dbReference>
<evidence type="ECO:0000256" key="1">
    <source>
        <dbReference type="ARBA" id="ARBA00004141"/>
    </source>
</evidence>
<comment type="subcellular location">
    <subcellularLocation>
        <location evidence="1">Membrane</location>
        <topology evidence="1">Multi-pass membrane protein</topology>
    </subcellularLocation>
</comment>
<dbReference type="PANTHER" id="PTHR43229">
    <property type="entry name" value="NODULATION PROTEIN J"/>
    <property type="match status" value="1"/>
</dbReference>
<organism evidence="8 9">
    <name type="scientific">Candidatus Phosphoribacter hodrii</name>
    <dbReference type="NCBI Taxonomy" id="2953743"/>
    <lineage>
        <taxon>Bacteria</taxon>
        <taxon>Bacillati</taxon>
        <taxon>Actinomycetota</taxon>
        <taxon>Actinomycetes</taxon>
        <taxon>Micrococcales</taxon>
        <taxon>Dermatophilaceae</taxon>
        <taxon>Candidatus Phosphoribacter</taxon>
    </lineage>
</organism>
<evidence type="ECO:0000259" key="7">
    <source>
        <dbReference type="Pfam" id="PF01061"/>
    </source>
</evidence>
<evidence type="ECO:0000313" key="8">
    <source>
        <dbReference type="EMBL" id="MBK6300252.1"/>
    </source>
</evidence>
<feature type="transmembrane region" description="Helical" evidence="6">
    <location>
        <begin position="114"/>
        <end position="142"/>
    </location>
</feature>
<dbReference type="InterPro" id="IPR000412">
    <property type="entry name" value="ABC_2_transport"/>
</dbReference>
<proteinExistence type="predicted"/>
<accession>A0A934X3U3</accession>
<feature type="transmembrane region" description="Helical" evidence="6">
    <location>
        <begin position="232"/>
        <end position="251"/>
    </location>
</feature>
<evidence type="ECO:0000256" key="4">
    <source>
        <dbReference type="ARBA" id="ARBA00023136"/>
    </source>
</evidence>
<feature type="transmembrane region" description="Helical" evidence="6">
    <location>
        <begin position="179"/>
        <end position="199"/>
    </location>
</feature>
<keyword evidence="5" id="KW-0046">Antibiotic resistance</keyword>
<protein>
    <submittedName>
        <fullName evidence="8">ABC transporter permease</fullName>
    </submittedName>
</protein>
<evidence type="ECO:0000256" key="6">
    <source>
        <dbReference type="SAM" id="Phobius"/>
    </source>
</evidence>
<dbReference type="EMBL" id="JADIXZ010000003">
    <property type="protein sequence ID" value="MBK6300252.1"/>
    <property type="molecule type" value="Genomic_DNA"/>
</dbReference>
<sequence>MTTSRPATPLSTPGPAPARARVLAQARFELATLLANGEQLLVSLVLPLGALVGLAVTTVPSLGDGRRIDLAVPGVLALCVISAAFTAQAIATGFDRRYAVLRLLGTTPLGRDGLLWGKACATLGVEVLQWVVIGAVGVALGWRPVPIGLLYAVPFLLAGTWAFVSLALLLAGALRAEGVLALANLLWVVFLVLGGVIVPRTVLPDALAGVVGILPSAALADGLRAALSTGAFSIGALVILLAWGAVASAIASRTFRWSD</sequence>
<dbReference type="PANTHER" id="PTHR43229:SF2">
    <property type="entry name" value="NODULATION PROTEIN J"/>
    <property type="match status" value="1"/>
</dbReference>
<dbReference type="AlphaFoldDB" id="A0A934X3U3"/>
<evidence type="ECO:0000256" key="2">
    <source>
        <dbReference type="ARBA" id="ARBA00022692"/>
    </source>
</evidence>
<dbReference type="GO" id="GO:0140359">
    <property type="term" value="F:ABC-type transporter activity"/>
    <property type="evidence" value="ECO:0007669"/>
    <property type="project" value="InterPro"/>
</dbReference>
<dbReference type="Pfam" id="PF01061">
    <property type="entry name" value="ABC2_membrane"/>
    <property type="match status" value="1"/>
</dbReference>
<feature type="transmembrane region" description="Helical" evidence="6">
    <location>
        <begin position="70"/>
        <end position="94"/>
    </location>
</feature>
<comment type="caution">
    <text evidence="8">The sequence shown here is derived from an EMBL/GenBank/DDBJ whole genome shotgun (WGS) entry which is preliminary data.</text>
</comment>
<feature type="domain" description="ABC-2 type transporter transmembrane" evidence="7">
    <location>
        <begin position="36"/>
        <end position="226"/>
    </location>
</feature>